<dbReference type="PANTHER" id="PTHR37165">
    <property type="entry name" value="PEPTIDASE U56 FAMILY"/>
    <property type="match status" value="1"/>
</dbReference>
<sequence>MSYTTLRQPQGVPVSYVNLIREALIAELIAINDYYKQIVNTDIKELKEILQHIMEEEKRHYGMFLQLIRKYDPEQYGKYIEADKDVKISTNIKLSNHDSKMQNQIILNNIRDDIKSELEAVVLYEQHISMIPINEIRDVFKEVTADEKEHIEELTSVLLKLDKDSYGPISK</sequence>
<dbReference type="CDD" id="cd00657">
    <property type="entry name" value="Ferritin_like"/>
    <property type="match status" value="1"/>
</dbReference>
<comment type="caution">
    <text evidence="4">The sequence shown here is derived from an EMBL/GenBank/DDBJ whole genome shotgun (WGS) entry which is preliminary data.</text>
</comment>
<evidence type="ECO:0000313" key="5">
    <source>
        <dbReference type="Proteomes" id="UP000736583"/>
    </source>
</evidence>
<protein>
    <submittedName>
        <fullName evidence="4">Ferritin-like domain-containing protein</fullName>
    </submittedName>
</protein>
<feature type="domain" description="Rubrerythrin diiron-binding" evidence="3">
    <location>
        <begin position="20"/>
        <end position="154"/>
    </location>
</feature>
<dbReference type="InterPro" id="IPR003251">
    <property type="entry name" value="Rr_diiron-bd_dom"/>
</dbReference>
<proteinExistence type="predicted"/>
<comment type="subcellular location">
    <subcellularLocation>
        <location evidence="1">Encapsulin nanocompartment</location>
    </subcellularLocation>
</comment>
<gene>
    <name evidence="4" type="ORF">KQI89_14225</name>
</gene>
<dbReference type="PANTHER" id="PTHR37165:SF1">
    <property type="entry name" value="TYPE 1 ENCAPSULIN SHELL PROTEIN"/>
    <property type="match status" value="1"/>
</dbReference>
<dbReference type="InterPro" id="IPR051429">
    <property type="entry name" value="Encapsulin_nc"/>
</dbReference>
<dbReference type="EMBL" id="JAHLQL010000005">
    <property type="protein sequence ID" value="MBU5592907.1"/>
    <property type="molecule type" value="Genomic_DNA"/>
</dbReference>
<accession>A0ABS6F322</accession>
<keyword evidence="5" id="KW-1185">Reference proteome</keyword>
<name>A0ABS6F322_9CLOT</name>
<keyword evidence="2" id="KW-1284">Encapsulin nanocompartment</keyword>
<reference evidence="4 5" key="1">
    <citation type="submission" date="2021-06" db="EMBL/GenBank/DDBJ databases">
        <authorList>
            <person name="Sun Q."/>
            <person name="Li D."/>
        </authorList>
    </citation>
    <scope>NUCLEOTIDE SEQUENCE [LARGE SCALE GENOMIC DNA]</scope>
    <source>
        <strain evidence="4 5">MSJ-4</strain>
    </source>
</reference>
<dbReference type="Pfam" id="PF02915">
    <property type="entry name" value="Rubrerythrin"/>
    <property type="match status" value="1"/>
</dbReference>
<evidence type="ECO:0000313" key="4">
    <source>
        <dbReference type="EMBL" id="MBU5592907.1"/>
    </source>
</evidence>
<evidence type="ECO:0000256" key="2">
    <source>
        <dbReference type="ARBA" id="ARBA00033787"/>
    </source>
</evidence>
<dbReference type="RefSeq" id="WP_216457597.1">
    <property type="nucleotide sequence ID" value="NZ_JAHLQL010000005.1"/>
</dbReference>
<organism evidence="4 5">
    <name type="scientific">Clostridium simiarum</name>
    <dbReference type="NCBI Taxonomy" id="2841506"/>
    <lineage>
        <taxon>Bacteria</taxon>
        <taxon>Bacillati</taxon>
        <taxon>Bacillota</taxon>
        <taxon>Clostridia</taxon>
        <taxon>Eubacteriales</taxon>
        <taxon>Clostridiaceae</taxon>
        <taxon>Clostridium</taxon>
    </lineage>
</organism>
<evidence type="ECO:0000256" key="1">
    <source>
        <dbReference type="ARBA" id="ARBA00033738"/>
    </source>
</evidence>
<dbReference type="Proteomes" id="UP000736583">
    <property type="component" value="Unassembled WGS sequence"/>
</dbReference>
<evidence type="ECO:0000259" key="3">
    <source>
        <dbReference type="Pfam" id="PF02915"/>
    </source>
</evidence>